<dbReference type="KEGG" id="llh:I41_12680"/>
<keyword evidence="3 5" id="KW-0819">tRNA processing</keyword>
<protein>
    <recommendedName>
        <fullName evidence="5">tRNA pseudouridine synthase B</fullName>
        <ecNumber evidence="5">5.4.99.25</ecNumber>
    </recommendedName>
    <alternativeName>
        <fullName evidence="5">tRNA pseudouridine(55) synthase</fullName>
        <shortName evidence="5">Psi55 synthase</shortName>
    </alternativeName>
    <alternativeName>
        <fullName evidence="5">tRNA pseudouridylate synthase</fullName>
    </alternativeName>
    <alternativeName>
        <fullName evidence="5">tRNA-uridine isomerase</fullName>
    </alternativeName>
</protein>
<dbReference type="EC" id="5.4.99.25" evidence="5"/>
<dbReference type="OrthoDB" id="9802309at2"/>
<gene>
    <name evidence="5 8" type="primary">truB</name>
    <name evidence="8" type="ORF">I41_12680</name>
</gene>
<dbReference type="Pfam" id="PF01509">
    <property type="entry name" value="TruB_N"/>
    <property type="match status" value="1"/>
</dbReference>
<comment type="catalytic activity">
    <reaction evidence="1 5">
        <text>uridine(55) in tRNA = pseudouridine(55) in tRNA</text>
        <dbReference type="Rhea" id="RHEA:42532"/>
        <dbReference type="Rhea" id="RHEA-COMP:10101"/>
        <dbReference type="Rhea" id="RHEA-COMP:10102"/>
        <dbReference type="ChEBI" id="CHEBI:65314"/>
        <dbReference type="ChEBI" id="CHEBI:65315"/>
        <dbReference type="EC" id="5.4.99.25"/>
    </reaction>
</comment>
<keyword evidence="9" id="KW-1185">Reference proteome</keyword>
<evidence type="ECO:0000256" key="4">
    <source>
        <dbReference type="ARBA" id="ARBA00023235"/>
    </source>
</evidence>
<dbReference type="Gene3D" id="3.30.2350.10">
    <property type="entry name" value="Pseudouridine synthase"/>
    <property type="match status" value="1"/>
</dbReference>
<evidence type="ECO:0000256" key="6">
    <source>
        <dbReference type="SAM" id="MobiDB-lite"/>
    </source>
</evidence>
<evidence type="ECO:0000256" key="3">
    <source>
        <dbReference type="ARBA" id="ARBA00022694"/>
    </source>
</evidence>
<dbReference type="Proteomes" id="UP000317909">
    <property type="component" value="Chromosome"/>
</dbReference>
<proteinExistence type="inferred from homology"/>
<keyword evidence="4 5" id="KW-0413">Isomerase</keyword>
<dbReference type="GO" id="GO:0160148">
    <property type="term" value="F:tRNA pseudouridine(55) synthase activity"/>
    <property type="evidence" value="ECO:0007669"/>
    <property type="project" value="UniProtKB-EC"/>
</dbReference>
<sequence>MFGVININKPAGWSSRATLTRVERLVRPVKVGHAGTLDPLAAGVLVACLGPATRLIEHVQRMPKEYQATFLLGRRSPSDDVDSEVEQLVDPPTPPRADIEALLPRFTGVISQRPPAFSAVKIEGQRAYKLARKGRDVETSLREVEVYAIELGRYEYPEVELNIRCSGGTYVRSLGRDLAQQLGTAAVMSALVRTTIGPFRIEDAMEARSPDEERLRTHLQSPLAAIPGMPRLTLTDGQVYEVQHGGLIKGEHLPEELRGIASSAGGLIAGVDARGDLIALLKEARPGWLRPSPNFLQPA</sequence>
<evidence type="ECO:0000256" key="2">
    <source>
        <dbReference type="ARBA" id="ARBA00005642"/>
    </source>
</evidence>
<dbReference type="SUPFAM" id="SSF55120">
    <property type="entry name" value="Pseudouridine synthase"/>
    <property type="match status" value="1"/>
</dbReference>
<accession>A0A517TUQ7</accession>
<dbReference type="PANTHER" id="PTHR13767:SF2">
    <property type="entry name" value="PSEUDOURIDYLATE SYNTHASE TRUB1"/>
    <property type="match status" value="1"/>
</dbReference>
<dbReference type="NCBIfam" id="TIGR00431">
    <property type="entry name" value="TruB"/>
    <property type="match status" value="1"/>
</dbReference>
<dbReference type="InterPro" id="IPR002501">
    <property type="entry name" value="PsdUridine_synth_N"/>
</dbReference>
<evidence type="ECO:0000313" key="8">
    <source>
        <dbReference type="EMBL" id="QDT72102.1"/>
    </source>
</evidence>
<dbReference type="CDD" id="cd02573">
    <property type="entry name" value="PseudoU_synth_EcTruB"/>
    <property type="match status" value="1"/>
</dbReference>
<evidence type="ECO:0000256" key="1">
    <source>
        <dbReference type="ARBA" id="ARBA00000385"/>
    </source>
</evidence>
<evidence type="ECO:0000313" key="9">
    <source>
        <dbReference type="Proteomes" id="UP000317909"/>
    </source>
</evidence>
<feature type="domain" description="Pseudouridine synthase II N-terminal" evidence="7">
    <location>
        <begin position="25"/>
        <end position="171"/>
    </location>
</feature>
<evidence type="ECO:0000256" key="5">
    <source>
        <dbReference type="HAMAP-Rule" id="MF_01080"/>
    </source>
</evidence>
<reference evidence="8 9" key="1">
    <citation type="submission" date="2019-02" db="EMBL/GenBank/DDBJ databases">
        <title>Deep-cultivation of Planctomycetes and their phenomic and genomic characterization uncovers novel biology.</title>
        <authorList>
            <person name="Wiegand S."/>
            <person name="Jogler M."/>
            <person name="Boedeker C."/>
            <person name="Pinto D."/>
            <person name="Vollmers J."/>
            <person name="Rivas-Marin E."/>
            <person name="Kohn T."/>
            <person name="Peeters S.H."/>
            <person name="Heuer A."/>
            <person name="Rast P."/>
            <person name="Oberbeckmann S."/>
            <person name="Bunk B."/>
            <person name="Jeske O."/>
            <person name="Meyerdierks A."/>
            <person name="Storesund J.E."/>
            <person name="Kallscheuer N."/>
            <person name="Luecker S."/>
            <person name="Lage O.M."/>
            <person name="Pohl T."/>
            <person name="Merkel B.J."/>
            <person name="Hornburger P."/>
            <person name="Mueller R.-W."/>
            <person name="Bruemmer F."/>
            <person name="Labrenz M."/>
            <person name="Spormann A.M."/>
            <person name="Op den Camp H."/>
            <person name="Overmann J."/>
            <person name="Amann R."/>
            <person name="Jetten M.S.M."/>
            <person name="Mascher T."/>
            <person name="Medema M.H."/>
            <person name="Devos D.P."/>
            <person name="Kaster A.-K."/>
            <person name="Ovreas L."/>
            <person name="Rohde M."/>
            <person name="Galperin M.Y."/>
            <person name="Jogler C."/>
        </authorList>
    </citation>
    <scope>NUCLEOTIDE SEQUENCE [LARGE SCALE GENOMIC DNA]</scope>
    <source>
        <strain evidence="8 9">I41</strain>
    </source>
</reference>
<dbReference type="InterPro" id="IPR014780">
    <property type="entry name" value="tRNA_psdUridine_synth_TruB"/>
</dbReference>
<comment type="function">
    <text evidence="5">Responsible for synthesis of pseudouridine from uracil-55 in the psi GC loop of transfer RNAs.</text>
</comment>
<dbReference type="AlphaFoldDB" id="A0A517TUQ7"/>
<dbReference type="GO" id="GO:0031119">
    <property type="term" value="P:tRNA pseudouridine synthesis"/>
    <property type="evidence" value="ECO:0007669"/>
    <property type="project" value="UniProtKB-UniRule"/>
</dbReference>
<feature type="active site" description="Nucleophile" evidence="5">
    <location>
        <position position="38"/>
    </location>
</feature>
<dbReference type="RefSeq" id="WP_145431702.1">
    <property type="nucleotide sequence ID" value="NZ_CP036339.1"/>
</dbReference>
<evidence type="ECO:0000259" key="7">
    <source>
        <dbReference type="Pfam" id="PF01509"/>
    </source>
</evidence>
<dbReference type="GO" id="GO:1990481">
    <property type="term" value="P:mRNA pseudouridine synthesis"/>
    <property type="evidence" value="ECO:0007669"/>
    <property type="project" value="TreeGrafter"/>
</dbReference>
<dbReference type="PANTHER" id="PTHR13767">
    <property type="entry name" value="TRNA-PSEUDOURIDINE SYNTHASE"/>
    <property type="match status" value="1"/>
</dbReference>
<name>A0A517TUQ7_9BACT</name>
<dbReference type="EMBL" id="CP036339">
    <property type="protein sequence ID" value="QDT72102.1"/>
    <property type="molecule type" value="Genomic_DNA"/>
</dbReference>
<dbReference type="GO" id="GO:0003723">
    <property type="term" value="F:RNA binding"/>
    <property type="evidence" value="ECO:0007669"/>
    <property type="project" value="InterPro"/>
</dbReference>
<dbReference type="InterPro" id="IPR020103">
    <property type="entry name" value="PsdUridine_synth_cat_dom_sf"/>
</dbReference>
<dbReference type="HAMAP" id="MF_01080">
    <property type="entry name" value="TruB_bact"/>
    <property type="match status" value="1"/>
</dbReference>
<comment type="similarity">
    <text evidence="2 5">Belongs to the pseudouridine synthase TruB family. Type 1 subfamily.</text>
</comment>
<organism evidence="8 9">
    <name type="scientific">Lacipirellula limnantheis</name>
    <dbReference type="NCBI Taxonomy" id="2528024"/>
    <lineage>
        <taxon>Bacteria</taxon>
        <taxon>Pseudomonadati</taxon>
        <taxon>Planctomycetota</taxon>
        <taxon>Planctomycetia</taxon>
        <taxon>Pirellulales</taxon>
        <taxon>Lacipirellulaceae</taxon>
        <taxon>Lacipirellula</taxon>
    </lineage>
</organism>
<feature type="region of interest" description="Disordered" evidence="6">
    <location>
        <begin position="75"/>
        <end position="94"/>
    </location>
</feature>